<dbReference type="KEGG" id="surl:BI350_01800"/>
<dbReference type="InterPro" id="IPR011741">
    <property type="entry name" value="Phg_2220_C"/>
</dbReference>
<evidence type="ECO:0000313" key="3">
    <source>
        <dbReference type="Proteomes" id="UP000185746"/>
    </source>
</evidence>
<evidence type="ECO:0000259" key="1">
    <source>
        <dbReference type="Pfam" id="PF09524"/>
    </source>
</evidence>
<proteinExistence type="predicted"/>
<dbReference type="Pfam" id="PF09524">
    <property type="entry name" value="Phg_2220_C"/>
    <property type="match status" value="1"/>
</dbReference>
<organism evidence="2 3">
    <name type="scientific">Sporosarcina ureilytica</name>
    <dbReference type="NCBI Taxonomy" id="298596"/>
    <lineage>
        <taxon>Bacteria</taxon>
        <taxon>Bacillati</taxon>
        <taxon>Bacillota</taxon>
        <taxon>Bacilli</taxon>
        <taxon>Bacillales</taxon>
        <taxon>Caryophanaceae</taxon>
        <taxon>Sporosarcina</taxon>
    </lineage>
</organism>
<accession>A0A1D8JCN5</accession>
<name>A0A1D8JCN5_9BACL</name>
<sequence>MKLLINESPLQVLPSLAMLLGLNDAILIQQLHYRLLISRNDRGGHKWVYRTYEEWQREEFPFWSVDTIKRTIRRLENKGLIVSTASYNRMKMDKTKWYRIEYVALQRLMEQNAPIMEARSSEGEMQIAPCDDSKMPLAITKEIKSIKKDIVGKHPDVVSVIDYLNEKTGKNFKTTSIATTRLVNARFQEGYELDDFRHVIDTKVDEWLTDAHWRKYLRPSTLFNATNFENYLETYRSENERSPKINLPQEFELDFSKGEP</sequence>
<reference evidence="2 3" key="1">
    <citation type="submission" date="2016-09" db="EMBL/GenBank/DDBJ databases">
        <title>Complete genome sequence of the Lysinibacillus sphaericus LMG 22257, a specie of Bacillus with ureolytic activity that can effectively biodeposit calcium carbonate.</title>
        <authorList>
            <person name="Yan W."/>
        </authorList>
    </citation>
    <scope>NUCLEOTIDE SEQUENCE [LARGE SCALE GENOMIC DNA]</scope>
    <source>
        <strain evidence="2 3">LMG 22257</strain>
    </source>
</reference>
<dbReference type="EMBL" id="CP017560">
    <property type="protein sequence ID" value="AOV06462.1"/>
    <property type="molecule type" value="Genomic_DNA"/>
</dbReference>
<feature type="domain" description="Phage conserved hypothetical protein C-terminal" evidence="1">
    <location>
        <begin position="160"/>
        <end position="232"/>
    </location>
</feature>
<dbReference type="AlphaFoldDB" id="A0A1D8JCN5"/>
<evidence type="ECO:0000313" key="2">
    <source>
        <dbReference type="EMBL" id="AOV06462.1"/>
    </source>
</evidence>
<protein>
    <recommendedName>
        <fullName evidence="1">Phage conserved hypothetical protein C-terminal domain-containing protein</fullName>
    </recommendedName>
</protein>
<keyword evidence="3" id="KW-1185">Reference proteome</keyword>
<dbReference type="NCBIfam" id="TIGR02220">
    <property type="entry name" value="phg_TIGR02220"/>
    <property type="match status" value="1"/>
</dbReference>
<dbReference type="RefSeq" id="WP_075526567.1">
    <property type="nucleotide sequence ID" value="NZ_CP017560.1"/>
</dbReference>
<gene>
    <name evidence="2" type="ORF">BI350_01800</name>
</gene>
<dbReference type="Proteomes" id="UP000185746">
    <property type="component" value="Chromosome"/>
</dbReference>